<evidence type="ECO:0000256" key="1">
    <source>
        <dbReference type="ARBA" id="ARBA00005567"/>
    </source>
</evidence>
<evidence type="ECO:0000259" key="3">
    <source>
        <dbReference type="PROSITE" id="PS51228"/>
    </source>
</evidence>
<dbReference type="EMBL" id="HG937693">
    <property type="protein sequence ID" value="CDP35091.1"/>
    <property type="molecule type" value="Genomic_DNA"/>
</dbReference>
<protein>
    <submittedName>
        <fullName evidence="4">ARAD1C27390p</fullName>
    </submittedName>
</protein>
<comment type="similarity">
    <text evidence="1">Belongs to the ACBP family.</text>
</comment>
<dbReference type="GO" id="GO:0000062">
    <property type="term" value="F:fatty-acyl-CoA binding"/>
    <property type="evidence" value="ECO:0007669"/>
    <property type="project" value="InterPro"/>
</dbReference>
<dbReference type="AlphaFoldDB" id="A0A060T7D1"/>
<dbReference type="GO" id="GO:0006631">
    <property type="term" value="P:fatty acid metabolic process"/>
    <property type="evidence" value="ECO:0007669"/>
    <property type="project" value="TreeGrafter"/>
</dbReference>
<dbReference type="InterPro" id="IPR035984">
    <property type="entry name" value="Acyl-CoA-binding_sf"/>
</dbReference>
<dbReference type="PRINTS" id="PR00689">
    <property type="entry name" value="ACOABINDINGP"/>
</dbReference>
<evidence type="ECO:0000313" key="4">
    <source>
        <dbReference type="EMBL" id="CDP35091.1"/>
    </source>
</evidence>
<feature type="domain" description="ACB" evidence="3">
    <location>
        <begin position="2"/>
        <end position="87"/>
    </location>
</feature>
<dbReference type="Gene3D" id="1.20.80.10">
    <property type="match status" value="1"/>
</dbReference>
<dbReference type="PANTHER" id="PTHR23310:SF62">
    <property type="entry name" value="ACYL-COA BINDING PROTEIN 1, ISOFORM A"/>
    <property type="match status" value="1"/>
</dbReference>
<keyword evidence="2" id="KW-0446">Lipid-binding</keyword>
<dbReference type="Pfam" id="PF00887">
    <property type="entry name" value="ACBP"/>
    <property type="match status" value="1"/>
</dbReference>
<organism evidence="4">
    <name type="scientific">Blastobotrys adeninivorans</name>
    <name type="common">Yeast</name>
    <name type="synonym">Arxula adeninivorans</name>
    <dbReference type="NCBI Taxonomy" id="409370"/>
    <lineage>
        <taxon>Eukaryota</taxon>
        <taxon>Fungi</taxon>
        <taxon>Dikarya</taxon>
        <taxon>Ascomycota</taxon>
        <taxon>Saccharomycotina</taxon>
        <taxon>Dipodascomycetes</taxon>
        <taxon>Dipodascales</taxon>
        <taxon>Trichomonascaceae</taxon>
        <taxon>Blastobotrys</taxon>
    </lineage>
</organism>
<name>A0A060T7D1_BLAAD</name>
<dbReference type="SUPFAM" id="SSF47027">
    <property type="entry name" value="Acyl-CoA binding protein"/>
    <property type="match status" value="1"/>
</dbReference>
<dbReference type="FunFam" id="1.20.80.10:FF:000010">
    <property type="entry name" value="Acyl-CoA-binding domain-containing protein 5"/>
    <property type="match status" value="1"/>
</dbReference>
<dbReference type="InterPro" id="IPR000582">
    <property type="entry name" value="Acyl-CoA-binding_protein"/>
</dbReference>
<reference evidence="4" key="2">
    <citation type="submission" date="2014-06" db="EMBL/GenBank/DDBJ databases">
        <title>The complete genome of Blastobotrys (Arxula) adeninivorans LS3 - a yeast of biotechnological interest.</title>
        <authorList>
            <person name="Kunze G."/>
            <person name="Gaillardin C."/>
            <person name="Czernicka M."/>
            <person name="Durrens P."/>
            <person name="Martin T."/>
            <person name="Boer E."/>
            <person name="Gabaldon T."/>
            <person name="Cruz J."/>
            <person name="Talla E."/>
            <person name="Marck C."/>
            <person name="Goffeau A."/>
            <person name="Barbe V."/>
            <person name="Baret P."/>
            <person name="Baronian K."/>
            <person name="Beier S."/>
            <person name="Bleykasten C."/>
            <person name="Bode R."/>
            <person name="Casaregola S."/>
            <person name="Despons L."/>
            <person name="Fairhead C."/>
            <person name="Giersberg M."/>
            <person name="Gierski P."/>
            <person name="Hahnel U."/>
            <person name="Hartmann A."/>
            <person name="Jankowska D."/>
            <person name="Jubin C."/>
            <person name="Jung P."/>
            <person name="Lafontaine I."/>
            <person name="Leh-Louis V."/>
            <person name="Lemaire M."/>
            <person name="Marcet-Houben M."/>
            <person name="Mascher M."/>
            <person name="Morel G."/>
            <person name="Richard G.-F."/>
            <person name="Riechen J."/>
            <person name="Sacerdot C."/>
            <person name="Sarkar A."/>
            <person name="Savel G."/>
            <person name="Schacherer J."/>
            <person name="Sherman D."/>
            <person name="Straub M.-L."/>
            <person name="Stein N."/>
            <person name="Thierry A."/>
            <person name="Trautwein-Schult A."/>
            <person name="Westhof E."/>
            <person name="Worch S."/>
            <person name="Dujon B."/>
            <person name="Souciet J.-L."/>
            <person name="Wincker P."/>
            <person name="Scholz U."/>
            <person name="Neuveglise N."/>
        </authorList>
    </citation>
    <scope>NUCLEOTIDE SEQUENCE</scope>
    <source>
        <strain evidence="4">LS3</strain>
    </source>
</reference>
<gene>
    <name evidence="4" type="ORF">GNLVRS02_ARAD1C27390g</name>
</gene>
<proteinExistence type="inferred from homology"/>
<dbReference type="PROSITE" id="PS51228">
    <property type="entry name" value="ACB_2"/>
    <property type="match status" value="1"/>
</dbReference>
<sequence length="87" mass="9797">MVSAEFEAAAEAVNKLPKTPDQDELLKLYGLFKQAKVGDVNTERPGLMDFKGKYKWDAWKALEGKSQEDAEKEYIALVEELKAKYAA</sequence>
<reference evidence="4" key="1">
    <citation type="submission" date="2014-02" db="EMBL/GenBank/DDBJ databases">
        <authorList>
            <person name="Genoscope - CEA"/>
        </authorList>
    </citation>
    <scope>NUCLEOTIDE SEQUENCE</scope>
    <source>
        <strain evidence="4">LS3</strain>
    </source>
</reference>
<dbReference type="PhylomeDB" id="A0A060T7D1"/>
<evidence type="ECO:0000256" key="2">
    <source>
        <dbReference type="ARBA" id="ARBA00023121"/>
    </source>
</evidence>
<dbReference type="InterPro" id="IPR014352">
    <property type="entry name" value="FERM/acyl-CoA-bd_prot_sf"/>
</dbReference>
<accession>A0A060T7D1</accession>
<dbReference type="PANTHER" id="PTHR23310">
    <property type="entry name" value="ACYL-COA-BINDING PROTEIN, ACBP"/>
    <property type="match status" value="1"/>
</dbReference>